<reference evidence="2" key="1">
    <citation type="journal article" date="2019" name="Int. J. Syst. Evol. Microbiol.">
        <title>The Global Catalogue of Microorganisms (GCM) 10K type strain sequencing project: providing services to taxonomists for standard genome sequencing and annotation.</title>
        <authorList>
            <consortium name="The Broad Institute Genomics Platform"/>
            <consortium name="The Broad Institute Genome Sequencing Center for Infectious Disease"/>
            <person name="Wu L."/>
            <person name="Ma J."/>
        </authorList>
    </citation>
    <scope>NUCLEOTIDE SEQUENCE [LARGE SCALE GENOMIC DNA]</scope>
    <source>
        <strain evidence="2">CCM 8691</strain>
    </source>
</reference>
<dbReference type="Proteomes" id="UP001595789">
    <property type="component" value="Unassembled WGS sequence"/>
</dbReference>
<organism evidence="1 2">
    <name type="scientific">Pedobacter lithocola</name>
    <dbReference type="NCBI Taxonomy" id="1908239"/>
    <lineage>
        <taxon>Bacteria</taxon>
        <taxon>Pseudomonadati</taxon>
        <taxon>Bacteroidota</taxon>
        <taxon>Sphingobacteriia</taxon>
        <taxon>Sphingobacteriales</taxon>
        <taxon>Sphingobacteriaceae</taxon>
        <taxon>Pedobacter</taxon>
    </lineage>
</organism>
<gene>
    <name evidence="1" type="ORF">ACFOWA_13240</name>
</gene>
<sequence>MQIAYLNKGKAAKQSENEKLLSAFRDRDIRLALNKHKDKIEALNISEPEFILELKNRLQK</sequence>
<comment type="caution">
    <text evidence="1">The sequence shown here is derived from an EMBL/GenBank/DDBJ whole genome shotgun (WGS) entry which is preliminary data.</text>
</comment>
<dbReference type="RefSeq" id="WP_378985878.1">
    <property type="nucleotide sequence ID" value="NZ_JBHSBW010000011.1"/>
</dbReference>
<protein>
    <submittedName>
        <fullName evidence="1">Uncharacterized protein</fullName>
    </submittedName>
</protein>
<proteinExistence type="predicted"/>
<name>A0ABV8PDH3_9SPHI</name>
<dbReference type="EMBL" id="JBHSBW010000011">
    <property type="protein sequence ID" value="MFC4212158.1"/>
    <property type="molecule type" value="Genomic_DNA"/>
</dbReference>
<evidence type="ECO:0000313" key="1">
    <source>
        <dbReference type="EMBL" id="MFC4212158.1"/>
    </source>
</evidence>
<accession>A0ABV8PDH3</accession>
<evidence type="ECO:0000313" key="2">
    <source>
        <dbReference type="Proteomes" id="UP001595789"/>
    </source>
</evidence>
<keyword evidence="2" id="KW-1185">Reference proteome</keyword>